<accession>A0A1G7JFE6</accession>
<reference evidence="1 2" key="1">
    <citation type="submission" date="2016-10" db="EMBL/GenBank/DDBJ databases">
        <authorList>
            <person name="de Groot N.N."/>
        </authorList>
    </citation>
    <scope>NUCLEOTIDE SEQUENCE [LARGE SCALE GENOMIC DNA]</scope>
    <source>
        <strain evidence="1 2">LMG 25475</strain>
    </source>
</reference>
<organism evidence="1 2">
    <name type="scientific">Phytopseudomonas seleniipraecipitans</name>
    <dbReference type="NCBI Taxonomy" id="640205"/>
    <lineage>
        <taxon>Bacteria</taxon>
        <taxon>Pseudomonadati</taxon>
        <taxon>Pseudomonadota</taxon>
        <taxon>Gammaproteobacteria</taxon>
        <taxon>Pseudomonadales</taxon>
        <taxon>Pseudomonadaceae</taxon>
        <taxon>Phytopseudomonas</taxon>
    </lineage>
</organism>
<dbReference type="EMBL" id="FNBM01000002">
    <property type="protein sequence ID" value="SDF23595.1"/>
    <property type="molecule type" value="Genomic_DNA"/>
</dbReference>
<gene>
    <name evidence="1" type="ORF">SAMN05216381_1102</name>
</gene>
<evidence type="ECO:0008006" key="3">
    <source>
        <dbReference type="Google" id="ProtNLM"/>
    </source>
</evidence>
<proteinExistence type="predicted"/>
<sequence length="104" mass="11690">MAPDQNTQPSELIDAIKALVSQLSGPRVNQDDELWTSDDIANYLKLATYTIERRVVTRPEFPAPLQPCLTGARAVKRWFAGEVITWARQNRSKLPSGRARRKAA</sequence>
<dbReference type="AlphaFoldDB" id="A0A1G7JFE6"/>
<evidence type="ECO:0000313" key="1">
    <source>
        <dbReference type="EMBL" id="SDF23595.1"/>
    </source>
</evidence>
<name>A0A1G7JFE6_9GAMM</name>
<dbReference type="STRING" id="640205.SAMN05216381_1102"/>
<dbReference type="OrthoDB" id="9103293at2"/>
<evidence type="ECO:0000313" key="2">
    <source>
        <dbReference type="Proteomes" id="UP000243378"/>
    </source>
</evidence>
<dbReference type="RefSeq" id="WP_092365642.1">
    <property type="nucleotide sequence ID" value="NZ_FNBM01000002.1"/>
</dbReference>
<dbReference type="Proteomes" id="UP000243378">
    <property type="component" value="Unassembled WGS sequence"/>
</dbReference>
<protein>
    <recommendedName>
        <fullName evidence="3">Transcriptional regulator, AlpA family</fullName>
    </recommendedName>
</protein>